<dbReference type="Pfam" id="PF13240">
    <property type="entry name" value="Zn_Ribbon_1"/>
    <property type="match status" value="1"/>
</dbReference>
<comment type="caution">
    <text evidence="2">The sequence shown here is derived from an EMBL/GenBank/DDBJ whole genome shotgun (WGS) entry which is preliminary data.</text>
</comment>
<gene>
    <name evidence="2" type="ORF">SDC9_185005</name>
</gene>
<evidence type="ECO:0000259" key="1">
    <source>
        <dbReference type="Pfam" id="PF13240"/>
    </source>
</evidence>
<dbReference type="AlphaFoldDB" id="A0A645HFY9"/>
<dbReference type="InterPro" id="IPR026870">
    <property type="entry name" value="Zinc_ribbon_dom"/>
</dbReference>
<accession>A0A645HFY9</accession>
<protein>
    <recommendedName>
        <fullName evidence="1">Zinc-ribbon domain-containing protein</fullName>
    </recommendedName>
</protein>
<organism evidence="2">
    <name type="scientific">bioreactor metagenome</name>
    <dbReference type="NCBI Taxonomy" id="1076179"/>
    <lineage>
        <taxon>unclassified sequences</taxon>
        <taxon>metagenomes</taxon>
        <taxon>ecological metagenomes</taxon>
    </lineage>
</organism>
<evidence type="ECO:0000313" key="2">
    <source>
        <dbReference type="EMBL" id="MPN37486.1"/>
    </source>
</evidence>
<proteinExistence type="predicted"/>
<reference evidence="2" key="1">
    <citation type="submission" date="2019-08" db="EMBL/GenBank/DDBJ databases">
        <authorList>
            <person name="Kucharzyk K."/>
            <person name="Murdoch R.W."/>
            <person name="Higgins S."/>
            <person name="Loffler F."/>
        </authorList>
    </citation>
    <scope>NUCLEOTIDE SEQUENCE</scope>
</reference>
<feature type="domain" description="Zinc-ribbon" evidence="1">
    <location>
        <begin position="4"/>
        <end position="24"/>
    </location>
</feature>
<sequence>MSKFCMYCGKPLLDEAKFCTNCGKAQIFETTFLDNSAQCAQIEGRRNENKETIKHYIAATWIGGIFRMEGGGHIYLTDKRFIYFCNGILPCSRFIDLQNGKFEVDVPFCNIKQISKTKRCFIIETQDNSKYKFYVRNLDQWFDIISKAMNPG</sequence>
<dbReference type="EMBL" id="VSSQ01092164">
    <property type="protein sequence ID" value="MPN37486.1"/>
    <property type="molecule type" value="Genomic_DNA"/>
</dbReference>
<name>A0A645HFY9_9ZZZZ</name>